<proteinExistence type="predicted"/>
<reference evidence="1 2" key="1">
    <citation type="submission" date="2024-07" db="EMBL/GenBank/DDBJ databases">
        <title>Section-level genome sequencing and comparative genomics of Aspergillus sections Usti and Cavernicolus.</title>
        <authorList>
            <consortium name="Lawrence Berkeley National Laboratory"/>
            <person name="Nybo J.L."/>
            <person name="Vesth T.C."/>
            <person name="Theobald S."/>
            <person name="Frisvad J.C."/>
            <person name="Larsen T.O."/>
            <person name="Kjaerboelling I."/>
            <person name="Rothschild-Mancinelli K."/>
            <person name="Lyhne E.K."/>
            <person name="Kogle M.E."/>
            <person name="Barry K."/>
            <person name="Clum A."/>
            <person name="Na H."/>
            <person name="Ledsgaard L."/>
            <person name="Lin J."/>
            <person name="Lipzen A."/>
            <person name="Kuo A."/>
            <person name="Riley R."/>
            <person name="Mondo S."/>
            <person name="Labutti K."/>
            <person name="Haridas S."/>
            <person name="Pangalinan J."/>
            <person name="Salamov A.A."/>
            <person name="Simmons B.A."/>
            <person name="Magnuson J.K."/>
            <person name="Chen J."/>
            <person name="Drula E."/>
            <person name="Henrissat B."/>
            <person name="Wiebenga A."/>
            <person name="Lubbers R.J."/>
            <person name="Gomes A.C."/>
            <person name="Makela M.R."/>
            <person name="Stajich J."/>
            <person name="Grigoriev I.V."/>
            <person name="Mortensen U.H."/>
            <person name="De Vries R.P."/>
            <person name="Baker S.E."/>
            <person name="Andersen M.R."/>
        </authorList>
    </citation>
    <scope>NUCLEOTIDE SEQUENCE [LARGE SCALE GENOMIC DNA]</scope>
    <source>
        <strain evidence="1 2">CBS 209.92</strain>
    </source>
</reference>
<sequence length="445" mass="51307">MVTAPPVRRAAAIAVFRAVADSDTYRHGVKEIVWDDARLEKPPPRNIYRDEAEEIEDPQWEDDQDHEWFIHEMRWNKEDIPYRRMAELPPRVCWQYYQNILQQQEDVIILNKDAEALWYGLKRFPALKIITLTPAAHGWLWAPVYETPMIRAFPKGFNYPIPRGLDQWSQRDPEVRATYRGFGIITRALTKYPQHQISELVIDVNYLETGLNCRVFEESSAEYYNFGTILQRPGFRRLDLALYVGGEEHTGWRCYRSQLLYRALANAHDLEHFSLHTNVSPDAATDTASYSGGDPRAGWVPLRTIVPVVSWPSLRHFGLSGFHVDKDDLIGLLKLMPALHSPSLGHLYFVNNEACFRELLDDMRGKLDWRARDPAARPTISISVPTDYQQIGHSVWVDKEVAEFMYGQGPNLWSRSGRGSIVTPHGVIRDAFSPGAEWSTWPFDD</sequence>
<dbReference type="EMBL" id="JBFTWV010000073">
    <property type="protein sequence ID" value="KAL2788805.1"/>
    <property type="molecule type" value="Genomic_DNA"/>
</dbReference>
<dbReference type="Proteomes" id="UP001610563">
    <property type="component" value="Unassembled WGS sequence"/>
</dbReference>
<accession>A0ABR4FZW4</accession>
<evidence type="ECO:0000313" key="1">
    <source>
        <dbReference type="EMBL" id="KAL2788805.1"/>
    </source>
</evidence>
<gene>
    <name evidence="1" type="ORF">BJX66DRAFT_326827</name>
</gene>
<organism evidence="1 2">
    <name type="scientific">Aspergillus keveii</name>
    <dbReference type="NCBI Taxonomy" id="714993"/>
    <lineage>
        <taxon>Eukaryota</taxon>
        <taxon>Fungi</taxon>
        <taxon>Dikarya</taxon>
        <taxon>Ascomycota</taxon>
        <taxon>Pezizomycotina</taxon>
        <taxon>Eurotiomycetes</taxon>
        <taxon>Eurotiomycetidae</taxon>
        <taxon>Eurotiales</taxon>
        <taxon>Aspergillaceae</taxon>
        <taxon>Aspergillus</taxon>
        <taxon>Aspergillus subgen. Nidulantes</taxon>
    </lineage>
</organism>
<protein>
    <submittedName>
        <fullName evidence="1">Uncharacterized protein</fullName>
    </submittedName>
</protein>
<keyword evidence="2" id="KW-1185">Reference proteome</keyword>
<evidence type="ECO:0000313" key="2">
    <source>
        <dbReference type="Proteomes" id="UP001610563"/>
    </source>
</evidence>
<comment type="caution">
    <text evidence="1">The sequence shown here is derived from an EMBL/GenBank/DDBJ whole genome shotgun (WGS) entry which is preliminary data.</text>
</comment>
<name>A0ABR4FZW4_9EURO</name>